<evidence type="ECO:0000313" key="4">
    <source>
        <dbReference type="EMBL" id="KAF2096723.1"/>
    </source>
</evidence>
<protein>
    <submittedName>
        <fullName evidence="4">Cytochrome P450 78A3</fullName>
    </submittedName>
</protein>
<keyword evidence="2" id="KW-0479">Metal-binding</keyword>
<comment type="cofactor">
    <cofactor evidence="2">
        <name>heme</name>
        <dbReference type="ChEBI" id="CHEBI:30413"/>
    </cofactor>
</comment>
<dbReference type="InterPro" id="IPR036396">
    <property type="entry name" value="Cyt_P450_sf"/>
</dbReference>
<dbReference type="OrthoDB" id="1470350at2759"/>
<feature type="binding site" description="axial binding residue" evidence="2">
    <location>
        <position position="487"/>
    </location>
    <ligand>
        <name>heme</name>
        <dbReference type="ChEBI" id="CHEBI:30413"/>
    </ligand>
    <ligandPart>
        <name>Fe</name>
        <dbReference type="ChEBI" id="CHEBI:18248"/>
    </ligandPart>
</feature>
<reference evidence="4" key="1">
    <citation type="journal article" date="2020" name="Stud. Mycol.">
        <title>101 Dothideomycetes genomes: a test case for predicting lifestyles and emergence of pathogens.</title>
        <authorList>
            <person name="Haridas S."/>
            <person name="Albert R."/>
            <person name="Binder M."/>
            <person name="Bloem J."/>
            <person name="Labutti K."/>
            <person name="Salamov A."/>
            <person name="Andreopoulos B."/>
            <person name="Baker S."/>
            <person name="Barry K."/>
            <person name="Bills G."/>
            <person name="Bluhm B."/>
            <person name="Cannon C."/>
            <person name="Castanera R."/>
            <person name="Culley D."/>
            <person name="Daum C."/>
            <person name="Ezra D."/>
            <person name="Gonzalez J."/>
            <person name="Henrissat B."/>
            <person name="Kuo A."/>
            <person name="Liang C."/>
            <person name="Lipzen A."/>
            <person name="Lutzoni F."/>
            <person name="Magnuson J."/>
            <person name="Mondo S."/>
            <person name="Nolan M."/>
            <person name="Ohm R."/>
            <person name="Pangilinan J."/>
            <person name="Park H.-J."/>
            <person name="Ramirez L."/>
            <person name="Alfaro M."/>
            <person name="Sun H."/>
            <person name="Tritt A."/>
            <person name="Yoshinaga Y."/>
            <person name="Zwiers L.-H."/>
            <person name="Turgeon B."/>
            <person name="Goodwin S."/>
            <person name="Spatafora J."/>
            <person name="Crous P."/>
            <person name="Grigoriev I."/>
        </authorList>
    </citation>
    <scope>NUCLEOTIDE SEQUENCE</scope>
    <source>
        <strain evidence="4">CBS 133067</strain>
    </source>
</reference>
<feature type="transmembrane region" description="Helical" evidence="3">
    <location>
        <begin position="32"/>
        <end position="54"/>
    </location>
</feature>
<dbReference type="Proteomes" id="UP000799772">
    <property type="component" value="Unassembled WGS sequence"/>
</dbReference>
<sequence length="547" mass="61184">MMSLKRIALAGSVLAALFAALLEQRWALSRLTSIGLAVSLIIVQTSVIWCYHAFIYPRFVSPLRDIPMPPGASAWFGHTFMDIRKGKPQGTSLRKWPNSVPNDGIVRFLDLFRIEKLIPVSPAALADVLATKCYDFEKPEHFRSGSSGLILGHGILFAEGDLHKRQRKQLNPAFTFRHIKDLFPTYWKVSVDMLKAIEAQKDKETGISIVEPNDWSSRVTLDILGQAGLGRDFDALANPDNKVTKAYRDVFKQGITDILFQVAEVLISPTLVVHLPFERNRTLRKNMQTVRDVCAEIIQEKQQKPQADDVPTTDILSAILSSTTVDFTQNEMVEQLVTFLVAGHETTAAALAWAVFIICKHPDMQSRLREEVWAHLPKSAWEDRDAVVASSDFDAMPYLQAFCNEILRFYPPVPATMRHTAVDTTIAGHPVPKGTDLLLAPWAVNVSAALWGPDAGEFKPERWLESASGGCKSNYANLTFLHGPRSCIGQSFAKHEFVCLVGAWVGRFETKFNVVEGWKEPVVDMMSGISQRPTRGWKVEVKTIERD</sequence>
<dbReference type="GO" id="GO:0016705">
    <property type="term" value="F:oxidoreductase activity, acting on paired donors, with incorporation or reduction of molecular oxygen"/>
    <property type="evidence" value="ECO:0007669"/>
    <property type="project" value="InterPro"/>
</dbReference>
<evidence type="ECO:0000256" key="3">
    <source>
        <dbReference type="SAM" id="Phobius"/>
    </source>
</evidence>
<evidence type="ECO:0000256" key="1">
    <source>
        <dbReference type="ARBA" id="ARBA00010617"/>
    </source>
</evidence>
<comment type="similarity">
    <text evidence="1">Belongs to the cytochrome P450 family.</text>
</comment>
<keyword evidence="2" id="KW-0408">Iron</keyword>
<dbReference type="Pfam" id="PF00067">
    <property type="entry name" value="p450"/>
    <property type="match status" value="1"/>
</dbReference>
<dbReference type="CDD" id="cd11069">
    <property type="entry name" value="CYP_FUM15-like"/>
    <property type="match status" value="1"/>
</dbReference>
<evidence type="ECO:0000256" key="2">
    <source>
        <dbReference type="PIRSR" id="PIRSR602401-1"/>
    </source>
</evidence>
<keyword evidence="3" id="KW-1133">Transmembrane helix</keyword>
<keyword evidence="5" id="KW-1185">Reference proteome</keyword>
<comment type="caution">
    <text evidence="4">The sequence shown here is derived from an EMBL/GenBank/DDBJ whole genome shotgun (WGS) entry which is preliminary data.</text>
</comment>
<dbReference type="PRINTS" id="PR00385">
    <property type="entry name" value="P450"/>
</dbReference>
<keyword evidence="3" id="KW-0472">Membrane</keyword>
<accession>A0A9P4IAZ6</accession>
<organism evidence="4 5">
    <name type="scientific">Rhizodiscina lignyota</name>
    <dbReference type="NCBI Taxonomy" id="1504668"/>
    <lineage>
        <taxon>Eukaryota</taxon>
        <taxon>Fungi</taxon>
        <taxon>Dikarya</taxon>
        <taxon>Ascomycota</taxon>
        <taxon>Pezizomycotina</taxon>
        <taxon>Dothideomycetes</taxon>
        <taxon>Pleosporomycetidae</taxon>
        <taxon>Aulographales</taxon>
        <taxon>Rhizodiscinaceae</taxon>
        <taxon>Rhizodiscina</taxon>
    </lineage>
</organism>
<evidence type="ECO:0000313" key="5">
    <source>
        <dbReference type="Proteomes" id="UP000799772"/>
    </source>
</evidence>
<dbReference type="PRINTS" id="PR00463">
    <property type="entry name" value="EP450I"/>
</dbReference>
<name>A0A9P4IAZ6_9PEZI</name>
<dbReference type="GO" id="GO:0004497">
    <property type="term" value="F:monooxygenase activity"/>
    <property type="evidence" value="ECO:0007669"/>
    <property type="project" value="InterPro"/>
</dbReference>
<dbReference type="SUPFAM" id="SSF48264">
    <property type="entry name" value="Cytochrome P450"/>
    <property type="match status" value="1"/>
</dbReference>
<gene>
    <name evidence="4" type="ORF">NA57DRAFT_42435</name>
</gene>
<dbReference type="PANTHER" id="PTHR24305">
    <property type="entry name" value="CYTOCHROME P450"/>
    <property type="match status" value="1"/>
</dbReference>
<dbReference type="PANTHER" id="PTHR24305:SF166">
    <property type="entry name" value="CYTOCHROME P450 12A4, MITOCHONDRIAL-RELATED"/>
    <property type="match status" value="1"/>
</dbReference>
<dbReference type="AlphaFoldDB" id="A0A9P4IAZ6"/>
<dbReference type="InterPro" id="IPR050121">
    <property type="entry name" value="Cytochrome_P450_monoxygenase"/>
</dbReference>
<dbReference type="Gene3D" id="1.10.630.10">
    <property type="entry name" value="Cytochrome P450"/>
    <property type="match status" value="1"/>
</dbReference>
<dbReference type="EMBL" id="ML978129">
    <property type="protein sequence ID" value="KAF2096723.1"/>
    <property type="molecule type" value="Genomic_DNA"/>
</dbReference>
<keyword evidence="2" id="KW-0349">Heme</keyword>
<dbReference type="GO" id="GO:0005506">
    <property type="term" value="F:iron ion binding"/>
    <property type="evidence" value="ECO:0007669"/>
    <property type="project" value="InterPro"/>
</dbReference>
<dbReference type="InterPro" id="IPR001128">
    <property type="entry name" value="Cyt_P450"/>
</dbReference>
<dbReference type="InterPro" id="IPR002401">
    <property type="entry name" value="Cyt_P450_E_grp-I"/>
</dbReference>
<dbReference type="GO" id="GO:0020037">
    <property type="term" value="F:heme binding"/>
    <property type="evidence" value="ECO:0007669"/>
    <property type="project" value="InterPro"/>
</dbReference>
<keyword evidence="3" id="KW-0812">Transmembrane</keyword>
<proteinExistence type="inferred from homology"/>